<feature type="compositionally biased region" description="Basic and acidic residues" evidence="1">
    <location>
        <begin position="81"/>
        <end position="92"/>
    </location>
</feature>
<evidence type="ECO:0000313" key="3">
    <source>
        <dbReference type="EMBL" id="MBA0573294.1"/>
    </source>
</evidence>
<feature type="domain" description="DUF4005" evidence="2">
    <location>
        <begin position="2"/>
        <end position="60"/>
    </location>
</feature>
<feature type="region of interest" description="Disordered" evidence="1">
    <location>
        <begin position="1"/>
        <end position="92"/>
    </location>
</feature>
<feature type="compositionally biased region" description="Low complexity" evidence="1">
    <location>
        <begin position="41"/>
        <end position="55"/>
    </location>
</feature>
<dbReference type="Proteomes" id="UP000593572">
    <property type="component" value="Unassembled WGS sequence"/>
</dbReference>
<sequence>MPKVPSYMAPTASAKARLRGQGSPMFTPEAVEKNGLNRRYSLPSSTNSNTSSQSPHGQRRVRVAGKGANISDKSQSSSKDANGKRYTDGDDINEHHSNFHGFKTHATLDLRWVRLKLDEHLQNMLSTVSFKHNMRDDAHWPFYKFPCDMPQLETS</sequence>
<protein>
    <recommendedName>
        <fullName evidence="2">DUF4005 domain-containing protein</fullName>
    </recommendedName>
</protein>
<dbReference type="EMBL" id="JABEZX010000013">
    <property type="protein sequence ID" value="MBA0573294.1"/>
    <property type="molecule type" value="Genomic_DNA"/>
</dbReference>
<gene>
    <name evidence="3" type="ORF">Golob_000574</name>
</gene>
<feature type="compositionally biased region" description="Polar residues" evidence="1">
    <location>
        <begin position="71"/>
        <end position="80"/>
    </location>
</feature>
<dbReference type="AlphaFoldDB" id="A0A7J8N8W1"/>
<proteinExistence type="predicted"/>
<name>A0A7J8N8W1_9ROSI</name>
<reference evidence="3 4" key="1">
    <citation type="journal article" date="2019" name="Genome Biol. Evol.">
        <title>Insights into the evolution of the New World diploid cottons (Gossypium, subgenus Houzingenia) based on genome sequencing.</title>
        <authorList>
            <person name="Grover C.E."/>
            <person name="Arick M.A. 2nd"/>
            <person name="Thrash A."/>
            <person name="Conover J.L."/>
            <person name="Sanders W.S."/>
            <person name="Peterson D.G."/>
            <person name="Frelichowski J.E."/>
            <person name="Scheffler J.A."/>
            <person name="Scheffler B.E."/>
            <person name="Wendel J.F."/>
        </authorList>
    </citation>
    <scope>NUCLEOTIDE SEQUENCE [LARGE SCALE GENOMIC DNA]</scope>
    <source>
        <strain evidence="3">157</strain>
        <tissue evidence="3">Leaf</tissue>
    </source>
</reference>
<evidence type="ECO:0000313" key="4">
    <source>
        <dbReference type="Proteomes" id="UP000593572"/>
    </source>
</evidence>
<dbReference type="Pfam" id="PF13178">
    <property type="entry name" value="DUF4005"/>
    <property type="match status" value="1"/>
</dbReference>
<evidence type="ECO:0000259" key="2">
    <source>
        <dbReference type="Pfam" id="PF13178"/>
    </source>
</evidence>
<keyword evidence="4" id="KW-1185">Reference proteome</keyword>
<organism evidence="3 4">
    <name type="scientific">Gossypium lobatum</name>
    <dbReference type="NCBI Taxonomy" id="34289"/>
    <lineage>
        <taxon>Eukaryota</taxon>
        <taxon>Viridiplantae</taxon>
        <taxon>Streptophyta</taxon>
        <taxon>Embryophyta</taxon>
        <taxon>Tracheophyta</taxon>
        <taxon>Spermatophyta</taxon>
        <taxon>Magnoliopsida</taxon>
        <taxon>eudicotyledons</taxon>
        <taxon>Gunneridae</taxon>
        <taxon>Pentapetalae</taxon>
        <taxon>rosids</taxon>
        <taxon>malvids</taxon>
        <taxon>Malvales</taxon>
        <taxon>Malvaceae</taxon>
        <taxon>Malvoideae</taxon>
        <taxon>Gossypium</taxon>
    </lineage>
</organism>
<comment type="caution">
    <text evidence="3">The sequence shown here is derived from an EMBL/GenBank/DDBJ whole genome shotgun (WGS) entry which is preliminary data.</text>
</comment>
<accession>A0A7J8N8W1</accession>
<dbReference type="InterPro" id="IPR025064">
    <property type="entry name" value="DUF4005"/>
</dbReference>
<evidence type="ECO:0000256" key="1">
    <source>
        <dbReference type="SAM" id="MobiDB-lite"/>
    </source>
</evidence>